<comment type="caution">
    <text evidence="8">The sequence shown here is derived from an EMBL/GenBank/DDBJ whole genome shotgun (WGS) entry which is preliminary data.</text>
</comment>
<dbReference type="PROSITE" id="PS50109">
    <property type="entry name" value="HIS_KIN"/>
    <property type="match status" value="1"/>
</dbReference>
<dbReference type="InterPro" id="IPR003594">
    <property type="entry name" value="HATPase_dom"/>
</dbReference>
<protein>
    <submittedName>
        <fullName evidence="8">Sensor histidine kinase ComP</fullName>
    </submittedName>
</protein>
<keyword evidence="5" id="KW-0902">Two-component regulatory system</keyword>
<dbReference type="Gene3D" id="3.30.565.10">
    <property type="entry name" value="Histidine kinase-like ATPase, C-terminal domain"/>
    <property type="match status" value="1"/>
</dbReference>
<keyword evidence="1" id="KW-0808">Transferase</keyword>
<reference evidence="9" key="1">
    <citation type="journal article" date="2019" name="Int. J. Syst. Evol. Microbiol.">
        <title>The Global Catalogue of Microorganisms (GCM) 10K type strain sequencing project: providing services to taxonomists for standard genome sequencing and annotation.</title>
        <authorList>
            <consortium name="The Broad Institute Genomics Platform"/>
            <consortium name="The Broad Institute Genome Sequencing Center for Infectious Disease"/>
            <person name="Wu L."/>
            <person name="Ma J."/>
        </authorList>
    </citation>
    <scope>NUCLEOTIDE SEQUENCE [LARGE SCALE GENOMIC DNA]</scope>
    <source>
        <strain evidence="9">CCM 7282</strain>
    </source>
</reference>
<feature type="transmembrane region" description="Helical" evidence="6">
    <location>
        <begin position="272"/>
        <end position="292"/>
    </location>
</feature>
<organism evidence="8 9">
    <name type="scientific">Thalassobacillus devorans</name>
    <dbReference type="NCBI Taxonomy" id="279813"/>
    <lineage>
        <taxon>Bacteria</taxon>
        <taxon>Bacillati</taxon>
        <taxon>Bacillota</taxon>
        <taxon>Bacilli</taxon>
        <taxon>Bacillales</taxon>
        <taxon>Bacillaceae</taxon>
        <taxon>Thalassobacillus</taxon>
    </lineage>
</organism>
<dbReference type="PANTHER" id="PTHR24421">
    <property type="entry name" value="NITRATE/NITRITE SENSOR PROTEIN NARX-RELATED"/>
    <property type="match status" value="1"/>
</dbReference>
<keyword evidence="6" id="KW-0472">Membrane</keyword>
<feature type="transmembrane region" description="Helical" evidence="6">
    <location>
        <begin position="146"/>
        <end position="165"/>
    </location>
</feature>
<accession>A0ABQ1P913</accession>
<evidence type="ECO:0000256" key="3">
    <source>
        <dbReference type="ARBA" id="ARBA00022777"/>
    </source>
</evidence>
<dbReference type="RefSeq" id="WP_062447113.1">
    <property type="nucleotide sequence ID" value="NZ_BMCJ01000004.1"/>
</dbReference>
<dbReference type="Pfam" id="PF02518">
    <property type="entry name" value="HATPase_c"/>
    <property type="match status" value="1"/>
</dbReference>
<keyword evidence="3 8" id="KW-0418">Kinase</keyword>
<feature type="transmembrane region" description="Helical" evidence="6">
    <location>
        <begin position="336"/>
        <end position="356"/>
    </location>
</feature>
<feature type="transmembrane region" description="Helical" evidence="6">
    <location>
        <begin position="9"/>
        <end position="32"/>
    </location>
</feature>
<feature type="transmembrane region" description="Helical" evidence="6">
    <location>
        <begin position="205"/>
        <end position="228"/>
    </location>
</feature>
<evidence type="ECO:0000256" key="1">
    <source>
        <dbReference type="ARBA" id="ARBA00022679"/>
    </source>
</evidence>
<keyword evidence="4" id="KW-0067">ATP-binding</keyword>
<evidence type="ECO:0000313" key="9">
    <source>
        <dbReference type="Proteomes" id="UP000619534"/>
    </source>
</evidence>
<feature type="transmembrane region" description="Helical" evidence="6">
    <location>
        <begin position="240"/>
        <end position="260"/>
    </location>
</feature>
<feature type="transmembrane region" description="Helical" evidence="6">
    <location>
        <begin position="298"/>
        <end position="320"/>
    </location>
</feature>
<evidence type="ECO:0000313" key="8">
    <source>
        <dbReference type="EMBL" id="GGC93202.1"/>
    </source>
</evidence>
<dbReference type="InterPro" id="IPR036890">
    <property type="entry name" value="HATPase_C_sf"/>
</dbReference>
<evidence type="ECO:0000259" key="7">
    <source>
        <dbReference type="PROSITE" id="PS50109"/>
    </source>
</evidence>
<dbReference type="PANTHER" id="PTHR24421:SF60">
    <property type="entry name" value="SENSOR HISTIDINE KINASE COMP"/>
    <property type="match status" value="1"/>
</dbReference>
<evidence type="ECO:0000256" key="6">
    <source>
        <dbReference type="SAM" id="Phobius"/>
    </source>
</evidence>
<keyword evidence="6" id="KW-0812">Transmembrane</keyword>
<feature type="domain" description="Histidine kinase" evidence="7">
    <location>
        <begin position="679"/>
        <end position="769"/>
    </location>
</feature>
<proteinExistence type="predicted"/>
<keyword evidence="6" id="KW-1133">Transmembrane helix</keyword>
<evidence type="ECO:0000256" key="4">
    <source>
        <dbReference type="ARBA" id="ARBA00022840"/>
    </source>
</evidence>
<name>A0ABQ1P913_9BACI</name>
<gene>
    <name evidence="8" type="primary">comP</name>
    <name evidence="8" type="ORF">GCM10007216_24920</name>
</gene>
<dbReference type="InterPro" id="IPR005467">
    <property type="entry name" value="His_kinase_dom"/>
</dbReference>
<feature type="transmembrane region" description="Helical" evidence="6">
    <location>
        <begin position="113"/>
        <end position="134"/>
    </location>
</feature>
<dbReference type="GO" id="GO:0016301">
    <property type="term" value="F:kinase activity"/>
    <property type="evidence" value="ECO:0007669"/>
    <property type="project" value="UniProtKB-KW"/>
</dbReference>
<evidence type="ECO:0000256" key="5">
    <source>
        <dbReference type="ARBA" id="ARBA00023012"/>
    </source>
</evidence>
<feature type="transmembrane region" description="Helical" evidence="6">
    <location>
        <begin position="171"/>
        <end position="193"/>
    </location>
</feature>
<keyword evidence="9" id="KW-1185">Reference proteome</keyword>
<dbReference type="InterPro" id="IPR050482">
    <property type="entry name" value="Sensor_HK_TwoCompSys"/>
</dbReference>
<dbReference type="EMBL" id="BMCJ01000004">
    <property type="protein sequence ID" value="GGC93202.1"/>
    <property type="molecule type" value="Genomic_DNA"/>
</dbReference>
<evidence type="ECO:0000256" key="2">
    <source>
        <dbReference type="ARBA" id="ARBA00022741"/>
    </source>
</evidence>
<keyword evidence="2" id="KW-0547">Nucleotide-binding</keyword>
<sequence>MGIINKRSVVIGLFFLLSAFYLLYVSLAYPYIGIETEEQAGEVKVAALEKQGWAIRNDLPLGSKVTAINDKAPLQHYTVLLNGEIEKIQTLTIEYEGERVQFNNIEGLSLQHWLLYILMPVLFFIIIVAIAYTLYNRKKSRYSSNLLILFFMTIALGLMTNSGAIRNDLYATFLNVTLFLFAPVILIHFLYAYFQEFSVKWFSKYIYFILYVIVSVVSAAEAYFLLTLHYPRFMDRLPNVLLFFLIIFSLGLTLTGYYKYKTTPYGPMFKYINLGMSVAFLPYIFFYLIPSLVFGQQIIPLDVAATFAFALPITFVYMVTRQRLMDITFVMGRLRYYTVISFLPSILILVVGSFMLESIFPAIKLAQLYLFIHIVLILFLMIKETLDFRLQRRLIAAKYSYQDSMHRMSQDMKKETNVVDLLKRLRYELKNVLNVKEVYVYSKHLKSQLYCVYREVPEHLLKHVTTALQESHSEIGKLIETEEGFGIVVGHSLHKVTMIWCTGKKDFTTLNRDEKTYLQTVAHNTNIALENLALIEDLVKELKELKNDDHNQQYPTWLSRLLFTIAENQRKQLSIDIHDTVLQEQLYLYRKVDDLLQNRPFANDSLKAELMMFKESLLDSIHLTRETCNELRPAFIEELGLVQSLRNLIQQYQLRSNFTVYFDDQYFNVELDQERILAIYRIVQELLSNAMKHSEAKVVKLRLFNDGNQIHLYYSDNGIGMDYSIQKDLFSHFGLSGIEQRVNGLYGKMNVETAPGAGFHMEVTIPQVTVQKGVMI</sequence>
<feature type="transmembrane region" description="Helical" evidence="6">
    <location>
        <begin position="362"/>
        <end position="382"/>
    </location>
</feature>
<dbReference type="SUPFAM" id="SSF55874">
    <property type="entry name" value="ATPase domain of HSP90 chaperone/DNA topoisomerase II/histidine kinase"/>
    <property type="match status" value="1"/>
</dbReference>
<dbReference type="CDD" id="cd16917">
    <property type="entry name" value="HATPase_UhpB-NarQ-NarX-like"/>
    <property type="match status" value="1"/>
</dbReference>
<dbReference type="SMART" id="SM00387">
    <property type="entry name" value="HATPase_c"/>
    <property type="match status" value="1"/>
</dbReference>
<dbReference type="Proteomes" id="UP000619534">
    <property type="component" value="Unassembled WGS sequence"/>
</dbReference>